<dbReference type="SMART" id="SM00256">
    <property type="entry name" value="FBOX"/>
    <property type="match status" value="1"/>
</dbReference>
<dbReference type="InterPro" id="IPR036047">
    <property type="entry name" value="F-box-like_dom_sf"/>
</dbReference>
<dbReference type="OrthoDB" id="3174109at2759"/>
<evidence type="ECO:0000259" key="1">
    <source>
        <dbReference type="PROSITE" id="PS50181"/>
    </source>
</evidence>
<dbReference type="CDD" id="cd09917">
    <property type="entry name" value="F-box_SF"/>
    <property type="match status" value="1"/>
</dbReference>
<dbReference type="Gene3D" id="1.20.1280.50">
    <property type="match status" value="1"/>
</dbReference>
<comment type="caution">
    <text evidence="2">The sequence shown here is derived from an EMBL/GenBank/DDBJ whole genome shotgun (WGS) entry which is preliminary data.</text>
</comment>
<protein>
    <recommendedName>
        <fullName evidence="1">F-box domain-containing protein</fullName>
    </recommendedName>
</protein>
<keyword evidence="3" id="KW-1185">Reference proteome</keyword>
<name>A0A8H5CNZ4_9AGAR</name>
<accession>A0A8H5CNZ4</accession>
<dbReference type="PROSITE" id="PS50181">
    <property type="entry name" value="FBOX"/>
    <property type="match status" value="1"/>
</dbReference>
<organism evidence="2 3">
    <name type="scientific">Collybiopsis confluens</name>
    <dbReference type="NCBI Taxonomy" id="2823264"/>
    <lineage>
        <taxon>Eukaryota</taxon>
        <taxon>Fungi</taxon>
        <taxon>Dikarya</taxon>
        <taxon>Basidiomycota</taxon>
        <taxon>Agaricomycotina</taxon>
        <taxon>Agaricomycetes</taxon>
        <taxon>Agaricomycetidae</taxon>
        <taxon>Agaricales</taxon>
        <taxon>Marasmiineae</taxon>
        <taxon>Omphalotaceae</taxon>
        <taxon>Collybiopsis</taxon>
    </lineage>
</organism>
<dbReference type="InterPro" id="IPR001810">
    <property type="entry name" value="F-box_dom"/>
</dbReference>
<gene>
    <name evidence="2" type="ORF">D9757_014068</name>
</gene>
<dbReference type="Proteomes" id="UP000518752">
    <property type="component" value="Unassembled WGS sequence"/>
</dbReference>
<feature type="domain" description="F-box" evidence="1">
    <location>
        <begin position="5"/>
        <end position="53"/>
    </location>
</feature>
<dbReference type="EMBL" id="JAACJN010000381">
    <property type="protein sequence ID" value="KAF5345245.1"/>
    <property type="molecule type" value="Genomic_DNA"/>
</dbReference>
<dbReference type="Pfam" id="PF12937">
    <property type="entry name" value="F-box-like"/>
    <property type="match status" value="1"/>
</dbReference>
<dbReference type="SUPFAM" id="SSF81383">
    <property type="entry name" value="F-box domain"/>
    <property type="match status" value="1"/>
</dbReference>
<evidence type="ECO:0000313" key="2">
    <source>
        <dbReference type="EMBL" id="KAF5345245.1"/>
    </source>
</evidence>
<sequence>MCSAANLLEILPPEIILGILLRLDAVSLTRCQLVCKFFRDTITQSANLVYTIELAISQQEDGQTSILSPKEKLELLRNQQKHWTQMRWGDELRYTMKKSGLWELFGNVLVQRNLDHSFTFVQLPSTHRNILERTWTVKPERPHIVRDFGIDPSQDLFVLIEVPRRLRNVSSPIYNLHIQTMSTAKKHPLAAESGIIRHARHAFDQSTSFSIQISGDYVGLFFHDSAMQNEFIIWEWKTGNKKLHFDGDNLLSFSFLSERHILFSTFTEEGAFELFIVDFIAESSEKQEYNSVSHGLKLALPQLALDVSPLMLTVRSDPSPHWAPHSDLKVPFYASHSDEKIFVASLWLQKASIRHLTFVFTLSALLPRLHTLGPISTDSAIPWEDWGPQTTRMDESHRINAGFDTWACYLYGTKLALPEQSGRTSGNFTVHLFDFNPRAVRKAISDGSRIAEGSVPNIEHIELETSLCVTAPSVFRAGDLFEDEIKTWLPYRWISRTIPDANFSSVMCSEDSIIIVQDSTGVGACYRVLSF</sequence>
<reference evidence="2 3" key="1">
    <citation type="journal article" date="2020" name="ISME J.">
        <title>Uncovering the hidden diversity of litter-decomposition mechanisms in mushroom-forming fungi.</title>
        <authorList>
            <person name="Floudas D."/>
            <person name="Bentzer J."/>
            <person name="Ahren D."/>
            <person name="Johansson T."/>
            <person name="Persson P."/>
            <person name="Tunlid A."/>
        </authorList>
    </citation>
    <scope>NUCLEOTIDE SEQUENCE [LARGE SCALE GENOMIC DNA]</scope>
    <source>
        <strain evidence="2 3">CBS 406.79</strain>
    </source>
</reference>
<proteinExistence type="predicted"/>
<evidence type="ECO:0000313" key="3">
    <source>
        <dbReference type="Proteomes" id="UP000518752"/>
    </source>
</evidence>
<dbReference type="AlphaFoldDB" id="A0A8H5CNZ4"/>